<keyword evidence="4" id="KW-0479">Metal-binding</keyword>
<dbReference type="Pfam" id="PF00067">
    <property type="entry name" value="p450"/>
    <property type="match status" value="1"/>
</dbReference>
<comment type="cofactor">
    <cofactor evidence="1">
        <name>heme</name>
        <dbReference type="ChEBI" id="CHEBI:30413"/>
    </cofactor>
</comment>
<evidence type="ECO:0000313" key="6">
    <source>
        <dbReference type="EMBL" id="CAG8978252.1"/>
    </source>
</evidence>
<keyword evidence="3" id="KW-0349">Heme</keyword>
<evidence type="ECO:0000256" key="4">
    <source>
        <dbReference type="ARBA" id="ARBA00022723"/>
    </source>
</evidence>
<sequence>MADNLLSLLMGILTTHWIGLALASTIIYVSSRCVYHLYFHPVSQLPGPKLAAVSNVWYAYHWITGKYPMAVEKALEQYGDVVRIAPNEIVFIDPRAASGTKTLRRRNLILHYLTKDADIYGSHTKHLEHFTKTNFIKIGQGDQGIAWETDPVKHRNMVKKISPAFNMKSVRAKDPTMHKHIDHFVQIVKEVGSSDGGVELREWTNWLALHISAELAFSRHMHQLNQRKSSPFLEVLWGMNFFLKIHQVCRKFPLLSPIQFLFAPPSAVMSELKGRKITTMEVKNRIKRQGKTVHLDHFDQTLGDMDPDSTPSKREQEHLEVLAVQMIVAGYEPISSQVLCTIMFSLLAPETYKRLVDEIRMEFTRYEGITPEALAPLEYLNASLMETFAYDRYRRNRSAPYQPGCTCLCTIQPFRIHT</sequence>
<dbReference type="SUPFAM" id="SSF48264">
    <property type="entry name" value="Cytochrome P450"/>
    <property type="match status" value="1"/>
</dbReference>
<evidence type="ECO:0000256" key="5">
    <source>
        <dbReference type="ARBA" id="ARBA00023004"/>
    </source>
</evidence>
<evidence type="ECO:0008006" key="8">
    <source>
        <dbReference type="Google" id="ProtNLM"/>
    </source>
</evidence>
<dbReference type="Gene3D" id="1.10.630.10">
    <property type="entry name" value="Cytochrome P450"/>
    <property type="match status" value="1"/>
</dbReference>
<evidence type="ECO:0000256" key="3">
    <source>
        <dbReference type="ARBA" id="ARBA00022617"/>
    </source>
</evidence>
<organism evidence="6 7">
    <name type="scientific">Hymenoscyphus albidus</name>
    <dbReference type="NCBI Taxonomy" id="595503"/>
    <lineage>
        <taxon>Eukaryota</taxon>
        <taxon>Fungi</taxon>
        <taxon>Dikarya</taxon>
        <taxon>Ascomycota</taxon>
        <taxon>Pezizomycotina</taxon>
        <taxon>Leotiomycetes</taxon>
        <taxon>Helotiales</taxon>
        <taxon>Helotiaceae</taxon>
        <taxon>Hymenoscyphus</taxon>
    </lineage>
</organism>
<dbReference type="GO" id="GO:0016705">
    <property type="term" value="F:oxidoreductase activity, acting on paired donors, with incorporation or reduction of molecular oxygen"/>
    <property type="evidence" value="ECO:0007669"/>
    <property type="project" value="InterPro"/>
</dbReference>
<dbReference type="GO" id="GO:0020037">
    <property type="term" value="F:heme binding"/>
    <property type="evidence" value="ECO:0007669"/>
    <property type="project" value="InterPro"/>
</dbReference>
<dbReference type="Proteomes" id="UP000701801">
    <property type="component" value="Unassembled WGS sequence"/>
</dbReference>
<dbReference type="GO" id="GO:0005506">
    <property type="term" value="F:iron ion binding"/>
    <property type="evidence" value="ECO:0007669"/>
    <property type="project" value="InterPro"/>
</dbReference>
<evidence type="ECO:0000256" key="1">
    <source>
        <dbReference type="ARBA" id="ARBA00001971"/>
    </source>
</evidence>
<dbReference type="InterPro" id="IPR036396">
    <property type="entry name" value="Cyt_P450_sf"/>
</dbReference>
<evidence type="ECO:0000256" key="2">
    <source>
        <dbReference type="ARBA" id="ARBA00010617"/>
    </source>
</evidence>
<dbReference type="EMBL" id="CAJVRM010000248">
    <property type="protein sequence ID" value="CAG8978252.1"/>
    <property type="molecule type" value="Genomic_DNA"/>
</dbReference>
<comment type="similarity">
    <text evidence="2">Belongs to the cytochrome P450 family.</text>
</comment>
<dbReference type="GO" id="GO:0004497">
    <property type="term" value="F:monooxygenase activity"/>
    <property type="evidence" value="ECO:0007669"/>
    <property type="project" value="InterPro"/>
</dbReference>
<keyword evidence="5" id="KW-0408">Iron</keyword>
<evidence type="ECO:0000313" key="7">
    <source>
        <dbReference type="Proteomes" id="UP000701801"/>
    </source>
</evidence>
<dbReference type="OrthoDB" id="1470350at2759"/>
<dbReference type="InterPro" id="IPR001128">
    <property type="entry name" value="Cyt_P450"/>
</dbReference>
<accession>A0A9N9LRR3</accession>
<dbReference type="InterPro" id="IPR050121">
    <property type="entry name" value="Cytochrome_P450_monoxygenase"/>
</dbReference>
<dbReference type="PANTHER" id="PTHR24305:SF210">
    <property type="entry name" value="CYTOCHROME P450 MONOOXYGENASE ASQL-RELATED"/>
    <property type="match status" value="1"/>
</dbReference>
<gene>
    <name evidence="6" type="ORF">HYALB_00009149</name>
</gene>
<comment type="caution">
    <text evidence="6">The sequence shown here is derived from an EMBL/GenBank/DDBJ whole genome shotgun (WGS) entry which is preliminary data.</text>
</comment>
<proteinExistence type="inferred from homology"/>
<dbReference type="AlphaFoldDB" id="A0A9N9LRR3"/>
<name>A0A9N9LRR3_9HELO</name>
<keyword evidence="7" id="KW-1185">Reference proteome</keyword>
<protein>
    <recommendedName>
        <fullName evidence="8">Cytochrome P450</fullName>
    </recommendedName>
</protein>
<reference evidence="6" key="1">
    <citation type="submission" date="2021-07" db="EMBL/GenBank/DDBJ databases">
        <authorList>
            <person name="Durling M."/>
        </authorList>
    </citation>
    <scope>NUCLEOTIDE SEQUENCE</scope>
</reference>
<dbReference type="PANTHER" id="PTHR24305">
    <property type="entry name" value="CYTOCHROME P450"/>
    <property type="match status" value="1"/>
</dbReference>